<gene>
    <name evidence="2" type="ORF">JW498_19925</name>
</gene>
<dbReference type="Proteomes" id="UP000760472">
    <property type="component" value="Unassembled WGS sequence"/>
</dbReference>
<dbReference type="InterPro" id="IPR051532">
    <property type="entry name" value="Ester_Hydrolysis_Enzymes"/>
</dbReference>
<proteinExistence type="predicted"/>
<keyword evidence="3" id="KW-1185">Reference proteome</keyword>
<reference evidence="2 3" key="1">
    <citation type="submission" date="2021-02" db="EMBL/GenBank/DDBJ databases">
        <title>A novel species of genus Amphritea isolated from a fishpond in China.</title>
        <authorList>
            <person name="Lu H."/>
        </authorList>
    </citation>
    <scope>NUCLEOTIDE SEQUENCE [LARGE SCALE GENOMIC DNA]</scope>
    <source>
        <strain evidence="2 3">RP18W</strain>
    </source>
</reference>
<protein>
    <submittedName>
        <fullName evidence="2">Arylesterase</fullName>
    </submittedName>
</protein>
<dbReference type="EMBL" id="JAFFZP010000047">
    <property type="protein sequence ID" value="MBN0989641.1"/>
    <property type="molecule type" value="Genomic_DNA"/>
</dbReference>
<dbReference type="PANTHER" id="PTHR30383">
    <property type="entry name" value="THIOESTERASE 1/PROTEASE 1/LYSOPHOSPHOLIPASE L1"/>
    <property type="match status" value="1"/>
</dbReference>
<comment type="caution">
    <text evidence="2">The sequence shown here is derived from an EMBL/GenBank/DDBJ whole genome shotgun (WGS) entry which is preliminary data.</text>
</comment>
<evidence type="ECO:0000313" key="3">
    <source>
        <dbReference type="Proteomes" id="UP000760472"/>
    </source>
</evidence>
<dbReference type="Gene3D" id="3.40.50.1110">
    <property type="entry name" value="SGNH hydrolase"/>
    <property type="match status" value="1"/>
</dbReference>
<dbReference type="Pfam" id="PF13472">
    <property type="entry name" value="Lipase_GDSL_2"/>
    <property type="match status" value="1"/>
</dbReference>
<evidence type="ECO:0000259" key="1">
    <source>
        <dbReference type="Pfam" id="PF13472"/>
    </source>
</evidence>
<accession>A0ABS2WD46</accession>
<evidence type="ECO:0000313" key="2">
    <source>
        <dbReference type="EMBL" id="MBN0989641.1"/>
    </source>
</evidence>
<sequence length="228" mass="24766">MARSISPSAARWISSAAAVSLWSNALNGISVKTILLTLLLTLVGCSEQKELTYIPPEAVILAFGDSLTQGVGSRNGGDYPTQLEQLTGRRVINAGVSGETTAEGLQRLPALLDQHQPALLILLEGGNDILRNLDRAQLKQNLSQMISLAKSQNIDVVLVAVPEKNLFSASAPLYQELAEEQQLVIEPEIVASLLHDNRFKSDPVHFNNLGYQQLALRLSELLKEHNAL</sequence>
<name>A0ABS2WD46_9GAMM</name>
<dbReference type="InterPro" id="IPR036514">
    <property type="entry name" value="SGNH_hydro_sf"/>
</dbReference>
<dbReference type="InterPro" id="IPR013830">
    <property type="entry name" value="SGNH_hydro"/>
</dbReference>
<organism evidence="2 3">
    <name type="scientific">Amphritea pacifica</name>
    <dbReference type="NCBI Taxonomy" id="2811233"/>
    <lineage>
        <taxon>Bacteria</taxon>
        <taxon>Pseudomonadati</taxon>
        <taxon>Pseudomonadota</taxon>
        <taxon>Gammaproteobacteria</taxon>
        <taxon>Oceanospirillales</taxon>
        <taxon>Oceanospirillaceae</taxon>
        <taxon>Amphritea</taxon>
    </lineage>
</organism>
<feature type="domain" description="SGNH hydrolase-type esterase" evidence="1">
    <location>
        <begin position="62"/>
        <end position="212"/>
    </location>
</feature>
<dbReference type="SUPFAM" id="SSF52266">
    <property type="entry name" value="SGNH hydrolase"/>
    <property type="match status" value="1"/>
</dbReference>
<dbReference type="PANTHER" id="PTHR30383:SF24">
    <property type="entry name" value="THIOESTERASE 1_PROTEASE 1_LYSOPHOSPHOLIPASE L1"/>
    <property type="match status" value="1"/>
</dbReference>